<dbReference type="EMBL" id="SHNO01000001">
    <property type="protein sequence ID" value="MCX2976758.1"/>
    <property type="molecule type" value="Genomic_DNA"/>
</dbReference>
<keyword evidence="2" id="KW-0456">Lyase</keyword>
<comment type="similarity">
    <text evidence="1 3">Belongs to the enoyl-CoA hydratase/isomerase family.</text>
</comment>
<keyword evidence="5" id="KW-1185">Reference proteome</keyword>
<dbReference type="RefSeq" id="WP_279248499.1">
    <property type="nucleotide sequence ID" value="NZ_SHNO01000001.1"/>
</dbReference>
<evidence type="ECO:0000256" key="3">
    <source>
        <dbReference type="RuleBase" id="RU003707"/>
    </source>
</evidence>
<protein>
    <submittedName>
        <fullName evidence="4">Enoyl-CoA hydratase</fullName>
    </submittedName>
</protein>
<dbReference type="InterPro" id="IPR014748">
    <property type="entry name" value="Enoyl-CoA_hydra_C"/>
</dbReference>
<evidence type="ECO:0000256" key="2">
    <source>
        <dbReference type="ARBA" id="ARBA00023239"/>
    </source>
</evidence>
<gene>
    <name evidence="4" type="ORF">EYC82_05265</name>
</gene>
<dbReference type="Gene3D" id="3.90.226.10">
    <property type="entry name" value="2-enoyl-CoA Hydratase, Chain A, domain 1"/>
    <property type="match status" value="1"/>
</dbReference>
<reference evidence="4" key="1">
    <citation type="submission" date="2019-02" db="EMBL/GenBank/DDBJ databases">
        <authorList>
            <person name="Li S.-H."/>
        </authorList>
    </citation>
    <scope>NUCLEOTIDE SEQUENCE</scope>
    <source>
        <strain evidence="4">IMCC11814</strain>
    </source>
</reference>
<comment type="caution">
    <text evidence="4">The sequence shown here is derived from an EMBL/GenBank/DDBJ whole genome shotgun (WGS) entry which is preliminary data.</text>
</comment>
<dbReference type="PROSITE" id="PS00166">
    <property type="entry name" value="ENOYL_COA_HYDRATASE"/>
    <property type="match status" value="1"/>
</dbReference>
<accession>A0ABT3T3E3</accession>
<dbReference type="InterPro" id="IPR001753">
    <property type="entry name" value="Enoyl-CoA_hydra/iso"/>
</dbReference>
<dbReference type="CDD" id="cd06558">
    <property type="entry name" value="crotonase-like"/>
    <property type="match status" value="1"/>
</dbReference>
<organism evidence="4 5">
    <name type="scientific">Candidatus Marimicrobium litorale</name>
    <dbReference type="NCBI Taxonomy" id="2518991"/>
    <lineage>
        <taxon>Bacteria</taxon>
        <taxon>Pseudomonadati</taxon>
        <taxon>Pseudomonadota</taxon>
        <taxon>Gammaproteobacteria</taxon>
        <taxon>Cellvibrionales</taxon>
        <taxon>Halieaceae</taxon>
        <taxon>Marimicrobium</taxon>
    </lineage>
</organism>
<evidence type="ECO:0000313" key="4">
    <source>
        <dbReference type="EMBL" id="MCX2976758.1"/>
    </source>
</evidence>
<dbReference type="Gene3D" id="1.10.12.10">
    <property type="entry name" value="Lyase 2-enoyl-coa Hydratase, Chain A, domain 2"/>
    <property type="match status" value="1"/>
</dbReference>
<dbReference type="PANTHER" id="PTHR11941">
    <property type="entry name" value="ENOYL-COA HYDRATASE-RELATED"/>
    <property type="match status" value="1"/>
</dbReference>
<dbReference type="Proteomes" id="UP001143304">
    <property type="component" value="Unassembled WGS sequence"/>
</dbReference>
<sequence length="262" mass="28450">MSTPVVLEKDGKVAIITLNRPDVLNAISESMLPPWVEALEECRIDSGVAAIVVTGAGEAFCRGGDTSKLGSNTTPGPVDIKEQFWDRLHQIPRKLAEIDKPVIAAVNGLASGAGVDVSLQCDIRLAARSANFRVSYTAFGLVPGNGGTYFLPRIVGEAKALELFWSAAPITADEALSIGMVNQVFDDDVFMDRTMEFAHDITRRAPLAMKLVKRAVKQSPSMDLNTHLDMVSSHMLITRPSEDHAEAILAYEEGREPEFKGR</sequence>
<dbReference type="InterPro" id="IPR018376">
    <property type="entry name" value="Enoyl-CoA_hyd/isom_CS"/>
</dbReference>
<proteinExistence type="inferred from homology"/>
<dbReference type="InterPro" id="IPR029045">
    <property type="entry name" value="ClpP/crotonase-like_dom_sf"/>
</dbReference>
<evidence type="ECO:0000256" key="1">
    <source>
        <dbReference type="ARBA" id="ARBA00005254"/>
    </source>
</evidence>
<name>A0ABT3T3E3_9GAMM</name>
<evidence type="ECO:0000313" key="5">
    <source>
        <dbReference type="Proteomes" id="UP001143304"/>
    </source>
</evidence>
<dbReference type="SUPFAM" id="SSF52096">
    <property type="entry name" value="ClpP/crotonase"/>
    <property type="match status" value="1"/>
</dbReference>
<dbReference type="PANTHER" id="PTHR11941:SF54">
    <property type="entry name" value="ENOYL-COA HYDRATASE, MITOCHONDRIAL"/>
    <property type="match status" value="1"/>
</dbReference>
<dbReference type="Pfam" id="PF00378">
    <property type="entry name" value="ECH_1"/>
    <property type="match status" value="1"/>
</dbReference>